<dbReference type="AlphaFoldDB" id="A0A2G5ULA3"/>
<gene>
    <name evidence="1" type="primary">Cnig_chr_III.g11688</name>
    <name evidence="1" type="ORF">B9Z55_011688</name>
</gene>
<organism evidence="1 2">
    <name type="scientific">Caenorhabditis nigoni</name>
    <dbReference type="NCBI Taxonomy" id="1611254"/>
    <lineage>
        <taxon>Eukaryota</taxon>
        <taxon>Metazoa</taxon>
        <taxon>Ecdysozoa</taxon>
        <taxon>Nematoda</taxon>
        <taxon>Chromadorea</taxon>
        <taxon>Rhabditida</taxon>
        <taxon>Rhabditina</taxon>
        <taxon>Rhabditomorpha</taxon>
        <taxon>Rhabditoidea</taxon>
        <taxon>Rhabditidae</taxon>
        <taxon>Peloderinae</taxon>
        <taxon>Caenorhabditis</taxon>
    </lineage>
</organism>
<comment type="caution">
    <text evidence="1">The sequence shown here is derived from an EMBL/GenBank/DDBJ whole genome shotgun (WGS) entry which is preliminary data.</text>
</comment>
<evidence type="ECO:0000313" key="2">
    <source>
        <dbReference type="Proteomes" id="UP000230233"/>
    </source>
</evidence>
<dbReference type="EMBL" id="PDUG01000003">
    <property type="protein sequence ID" value="PIC40297.1"/>
    <property type="molecule type" value="Genomic_DNA"/>
</dbReference>
<accession>A0A2G5ULA3</accession>
<keyword evidence="2" id="KW-1185">Reference proteome</keyword>
<dbReference type="PANTHER" id="PTHR37964:SF1">
    <property type="entry name" value="SUPPRESSOR-RELATED"/>
    <property type="match status" value="1"/>
</dbReference>
<evidence type="ECO:0000313" key="1">
    <source>
        <dbReference type="EMBL" id="PIC40297.1"/>
    </source>
</evidence>
<proteinExistence type="predicted"/>
<dbReference type="Proteomes" id="UP000230233">
    <property type="component" value="Chromosome III"/>
</dbReference>
<dbReference type="OrthoDB" id="10286878at2759"/>
<reference evidence="2" key="1">
    <citation type="submission" date="2017-10" db="EMBL/GenBank/DDBJ databases">
        <title>Rapid genome shrinkage in a self-fertile nematode reveals novel sperm competition proteins.</title>
        <authorList>
            <person name="Yin D."/>
            <person name="Schwarz E.M."/>
            <person name="Thomas C.G."/>
            <person name="Felde R.L."/>
            <person name="Korf I.F."/>
            <person name="Cutter A.D."/>
            <person name="Schartner C.M."/>
            <person name="Ralston E.J."/>
            <person name="Meyer B.J."/>
            <person name="Haag E.S."/>
        </authorList>
    </citation>
    <scope>NUCLEOTIDE SEQUENCE [LARGE SCALE GENOMIC DNA]</scope>
    <source>
        <strain evidence="2">JU1422</strain>
    </source>
</reference>
<protein>
    <recommendedName>
        <fullName evidence="3">SKP1 component POZ domain-containing protein</fullName>
    </recommendedName>
</protein>
<evidence type="ECO:0008006" key="3">
    <source>
        <dbReference type="Google" id="ProtNLM"/>
    </source>
</evidence>
<dbReference type="PANTHER" id="PTHR37964">
    <property type="entry name" value="SUPPRESSOR"/>
    <property type="match status" value="1"/>
</dbReference>
<sequence>MMLTRKSSIFPENRRMPRGCEIKLKFENSDEIYVLKDMEVIKRMPLLVRAVKKKNSKWLHTRTILPDPILIPYPKESVIFIISHIKTYRMPNEYPEKVPENYPDAHALDLYDLRPILEAATHLEAFSLMNVAGFLIAKKLEELPVEKVAEFMGLEYVPVANFYDEQNGWIRPSTSGSSSSTA</sequence>
<name>A0A2G5ULA3_9PELO</name>